<reference evidence="1 2" key="1">
    <citation type="submission" date="2018-04" db="EMBL/GenBank/DDBJ databases">
        <authorList>
            <person name="Zhang X."/>
            <person name="Yuan J."/>
            <person name="Li F."/>
            <person name="Xiang J."/>
        </authorList>
    </citation>
    <scope>NUCLEOTIDE SEQUENCE [LARGE SCALE GENOMIC DNA]</scope>
    <source>
        <tissue evidence="1">Muscle</tissue>
    </source>
</reference>
<dbReference type="OrthoDB" id="6346321at2759"/>
<organism evidence="1 2">
    <name type="scientific">Penaeus vannamei</name>
    <name type="common">Whiteleg shrimp</name>
    <name type="synonym">Litopenaeus vannamei</name>
    <dbReference type="NCBI Taxonomy" id="6689"/>
    <lineage>
        <taxon>Eukaryota</taxon>
        <taxon>Metazoa</taxon>
        <taxon>Ecdysozoa</taxon>
        <taxon>Arthropoda</taxon>
        <taxon>Crustacea</taxon>
        <taxon>Multicrustacea</taxon>
        <taxon>Malacostraca</taxon>
        <taxon>Eumalacostraca</taxon>
        <taxon>Eucarida</taxon>
        <taxon>Decapoda</taxon>
        <taxon>Dendrobranchiata</taxon>
        <taxon>Penaeoidea</taxon>
        <taxon>Penaeidae</taxon>
        <taxon>Penaeus</taxon>
    </lineage>
</organism>
<comment type="caution">
    <text evidence="1">The sequence shown here is derived from an EMBL/GenBank/DDBJ whole genome shotgun (WGS) entry which is preliminary data.</text>
</comment>
<dbReference type="Proteomes" id="UP000283509">
    <property type="component" value="Unassembled WGS sequence"/>
</dbReference>
<proteinExistence type="predicted"/>
<dbReference type="EMBL" id="QCYY01002737">
    <property type="protein sequence ID" value="ROT67931.1"/>
    <property type="molecule type" value="Genomic_DNA"/>
</dbReference>
<sequence>MKYFREQTQIKNEDSVKQLNAVPLSGNQEFDTDNGKKAIRIEISSASFTNMGSLRRSRKTTLDANRLPVPCIYPKPLIKHAVLSSQHLLSGSFSLDNVNVRANYKLSIDKIGEAPANTATGQASLLAQKVFADFVFMVDANGLPVGIQSWRARVGRRTYLGTPNLNGNPYKDVFNSVLDSTLRSLVERVVEKDLYNLVNNQVVGEMELQ</sequence>
<dbReference type="AlphaFoldDB" id="A0A423SUQ0"/>
<evidence type="ECO:0000313" key="1">
    <source>
        <dbReference type="EMBL" id="ROT67931.1"/>
    </source>
</evidence>
<protein>
    <submittedName>
        <fullName evidence="1">Uncharacterized protein</fullName>
    </submittedName>
</protein>
<name>A0A423SUQ0_PENVA</name>
<accession>A0A423SUQ0</accession>
<keyword evidence="2" id="KW-1185">Reference proteome</keyword>
<reference evidence="1 2" key="2">
    <citation type="submission" date="2019-01" db="EMBL/GenBank/DDBJ databases">
        <title>The decoding of complex shrimp genome reveals the adaptation for benthos swimmer, frequently molting mechanism and breeding impact on genome.</title>
        <authorList>
            <person name="Sun Y."/>
            <person name="Gao Y."/>
            <person name="Yu Y."/>
        </authorList>
    </citation>
    <scope>NUCLEOTIDE SEQUENCE [LARGE SCALE GENOMIC DNA]</scope>
    <source>
        <tissue evidence="1">Muscle</tissue>
    </source>
</reference>
<gene>
    <name evidence="1" type="ORF">C7M84_013967</name>
</gene>
<evidence type="ECO:0000313" key="2">
    <source>
        <dbReference type="Proteomes" id="UP000283509"/>
    </source>
</evidence>